<keyword evidence="6" id="KW-0067">ATP-binding</keyword>
<dbReference type="PANTHER" id="PTHR10513:SF35">
    <property type="entry name" value="DEOXYADENOSINE KINASE"/>
    <property type="match status" value="1"/>
</dbReference>
<dbReference type="Proteomes" id="UP000162467">
    <property type="component" value="Genome"/>
</dbReference>
<keyword evidence="2" id="KW-0237">DNA synthesis</keyword>
<dbReference type="InterPro" id="IPR027417">
    <property type="entry name" value="P-loop_NTPase"/>
</dbReference>
<organism evidence="9 10">
    <name type="scientific">Rhesus monkey rhadinovirus H26-95</name>
    <dbReference type="NCBI Taxonomy" id="69256"/>
    <lineage>
        <taxon>Viruses</taxon>
        <taxon>Duplodnaviria</taxon>
        <taxon>Heunggongvirae</taxon>
        <taxon>Peploviricota</taxon>
        <taxon>Herviviricetes</taxon>
        <taxon>Herpesvirales</taxon>
        <taxon>Orthoherpesviridae</taxon>
        <taxon>Gammaherpesvirinae</taxon>
        <taxon>Rhadinovirus</taxon>
        <taxon>Rhadinovirus macacinegamma5</taxon>
        <taxon>Macacine gammaherpesvirus 5</taxon>
    </lineage>
</organism>
<keyword evidence="5 9" id="KW-0418">Kinase</keyword>
<dbReference type="EMBL" id="AF210726">
    <property type="protein sequence ID" value="AAF59999.1"/>
    <property type="molecule type" value="Genomic_DNA"/>
</dbReference>
<dbReference type="InterPro" id="IPR013672">
    <property type="entry name" value="Herpes_TK_C"/>
</dbReference>
<dbReference type="InterPro" id="IPR001889">
    <property type="entry name" value="Herpes_TK"/>
</dbReference>
<dbReference type="GO" id="GO:0071897">
    <property type="term" value="P:DNA biosynthetic process"/>
    <property type="evidence" value="ECO:0007669"/>
    <property type="project" value="UniProtKB-KW"/>
</dbReference>
<feature type="domain" description="Herpesvirus thymidine kinase C-terminal" evidence="8">
    <location>
        <begin position="512"/>
        <end position="541"/>
    </location>
</feature>
<reference evidence="9 10" key="1">
    <citation type="journal article" date="2000" name="J. Virol.">
        <title>The primary sequence of rhesus monkey rhadinovirus isolate 26-95: sequence similarities to Kaposi's sarcoma-associated herpesvirus and rhesus monkey rhadinovirus isolate 17577.</title>
        <authorList>
            <person name="Alexander L."/>
            <person name="Denekamp L."/>
            <person name="Knapp A."/>
            <person name="Auerbach M.R."/>
            <person name="Damania B."/>
            <person name="Desrosiers R.C."/>
        </authorList>
    </citation>
    <scope>NUCLEOTIDE SEQUENCE [LARGE SCALE GENOMIC DNA]</scope>
    <source>
        <strain evidence="9">Macaca mulatta rhadinovirus isolate 26-95</strain>
    </source>
</reference>
<sequence length="557" mass="62161">MAEGGSGFGDELVRQMRDRKPRWDESSDDTDDVDTESTDLEYDDVFPVVDTHGLMSPGSQNYDVPTSPSGTPWELLHPDALYAHPRCPPKRAVVPGGGARPKVSAFSARLQYVGRQSFGDRETRQLTGAQFSSESEHEYAEIPERTTTRPVESGDKRNFTSGRRGAISGPSSTKPSHGAGLTRKTKTSLSVSLKNLLRIKDDDAKVDVPRPVTVPVHLMQPHPMTEYRNAFLIYLEGVMGVGKTTLLNSMTGMVPQENVLSCPEPMKFWTCVYSNCLKEQRSIVKQGTHGKSITSARVYACQSKFALPFRATAAGIGRNLQPWLVGNGSTKPANWIVFDRHLLSATVVFPLVHVKYNRLTPDHLFQILSLFSAHDGDVVVLLTLNSSEAHRRIQSRGRKEEKGITQNYLRQVAWAYHAVFCTWVMMQYLTPEQMVQLCVQTVSIEDICNMNSRLTHRFLTLTKLHEQSMIPMVAEMLVSVKEHVTLMEVCLGLFKELRKLQILIVDAGEHLDDACGLWGNIYGQVMSNDAIKPRAVNWPALESYIQTLTSLESNAAN</sequence>
<evidence type="ECO:0000259" key="8">
    <source>
        <dbReference type="Pfam" id="PF08465"/>
    </source>
</evidence>
<feature type="region of interest" description="Disordered" evidence="7">
    <location>
        <begin position="121"/>
        <end position="186"/>
    </location>
</feature>
<evidence type="ECO:0000256" key="5">
    <source>
        <dbReference type="ARBA" id="ARBA00022777"/>
    </source>
</evidence>
<protein>
    <submittedName>
        <fullName evidence="9">Thymidine kinase</fullName>
    </submittedName>
</protein>
<feature type="region of interest" description="Disordered" evidence="7">
    <location>
        <begin position="1"/>
        <end position="46"/>
    </location>
</feature>
<feature type="compositionally biased region" description="Basic and acidic residues" evidence="7">
    <location>
        <begin position="134"/>
        <end position="158"/>
    </location>
</feature>
<gene>
    <name evidence="9" type="primary">ORF21</name>
</gene>
<evidence type="ECO:0000313" key="9">
    <source>
        <dbReference type="EMBL" id="AAF59999.1"/>
    </source>
</evidence>
<dbReference type="Pfam" id="PF00693">
    <property type="entry name" value="Herpes_TK"/>
    <property type="match status" value="1"/>
</dbReference>
<dbReference type="Pfam" id="PF08465">
    <property type="entry name" value="Herpes_TK_C"/>
    <property type="match status" value="1"/>
</dbReference>
<dbReference type="InterPro" id="IPR050566">
    <property type="entry name" value="Deoxyribonucleoside_kinase"/>
</dbReference>
<evidence type="ECO:0000256" key="1">
    <source>
        <dbReference type="ARBA" id="ARBA00022518"/>
    </source>
</evidence>
<dbReference type="PANTHER" id="PTHR10513">
    <property type="entry name" value="DEOXYNUCLEOSIDE KINASE"/>
    <property type="match status" value="1"/>
</dbReference>
<dbReference type="HAMAP" id="MF_04029">
    <property type="entry name" value="HSV_KITH"/>
    <property type="match status" value="1"/>
</dbReference>
<evidence type="ECO:0000256" key="3">
    <source>
        <dbReference type="ARBA" id="ARBA00022679"/>
    </source>
</evidence>
<keyword evidence="3" id="KW-0808">Transferase</keyword>
<name>Q9J2L5_9GAMA</name>
<dbReference type="GO" id="GO:0006230">
    <property type="term" value="P:TMP biosynthetic process"/>
    <property type="evidence" value="ECO:0007669"/>
    <property type="project" value="InterPro"/>
</dbReference>
<evidence type="ECO:0000256" key="7">
    <source>
        <dbReference type="SAM" id="MobiDB-lite"/>
    </source>
</evidence>
<proteinExistence type="inferred from homology"/>
<dbReference type="GO" id="GO:0005524">
    <property type="term" value="F:ATP binding"/>
    <property type="evidence" value="ECO:0007669"/>
    <property type="project" value="UniProtKB-KW"/>
</dbReference>
<feature type="compositionally biased region" description="Acidic residues" evidence="7">
    <location>
        <begin position="26"/>
        <end position="44"/>
    </location>
</feature>
<accession>Q9J2L5</accession>
<evidence type="ECO:0000256" key="4">
    <source>
        <dbReference type="ARBA" id="ARBA00022741"/>
    </source>
</evidence>
<evidence type="ECO:0000256" key="6">
    <source>
        <dbReference type="ARBA" id="ARBA00022840"/>
    </source>
</evidence>
<dbReference type="Gene3D" id="3.40.50.300">
    <property type="entry name" value="P-loop containing nucleotide triphosphate hydrolases"/>
    <property type="match status" value="1"/>
</dbReference>
<keyword evidence="1" id="KW-0244">Early protein</keyword>
<dbReference type="GO" id="GO:0004797">
    <property type="term" value="F:thymidine kinase activity"/>
    <property type="evidence" value="ECO:0007669"/>
    <property type="project" value="InterPro"/>
</dbReference>
<keyword evidence="4" id="KW-0547">Nucleotide-binding</keyword>
<evidence type="ECO:0000256" key="2">
    <source>
        <dbReference type="ARBA" id="ARBA00022634"/>
    </source>
</evidence>
<evidence type="ECO:0000313" key="10">
    <source>
        <dbReference type="Proteomes" id="UP000162467"/>
    </source>
</evidence>
<feature type="compositionally biased region" description="Basic and acidic residues" evidence="7">
    <location>
        <begin position="11"/>
        <end position="25"/>
    </location>
</feature>
<dbReference type="SUPFAM" id="SSF52540">
    <property type="entry name" value="P-loop containing nucleoside triphosphate hydrolases"/>
    <property type="match status" value="1"/>
</dbReference>